<proteinExistence type="predicted"/>
<dbReference type="Pfam" id="PF07963">
    <property type="entry name" value="N_methyl"/>
    <property type="match status" value="1"/>
</dbReference>
<feature type="compositionally biased region" description="Basic and acidic residues" evidence="1">
    <location>
        <begin position="24"/>
        <end position="40"/>
    </location>
</feature>
<dbReference type="PROSITE" id="PS00409">
    <property type="entry name" value="PROKAR_NTER_METHYL"/>
    <property type="match status" value="1"/>
</dbReference>
<accession>A0A5P2H3G3</accession>
<protein>
    <submittedName>
        <fullName evidence="3">Prepilin-type N-terminal cleavage/methylation domain-containing protein</fullName>
    </submittedName>
</protein>
<sequence>MRGWLARRWRKPGGQSMRQRARRTVRDQDLVERRPGQRPALRDVVRPLPRRRRHPMRQTPRLLPRRDGGFTLVEIMVGLVISLLLLLAASSMFIAQQRTNATQGDISEIHENARAISQLIQREARQAGYSDFIFANNAFPGDLSISATNDDGVNLSDSLTLSYFGASQPGADPFATPSTPAAAAPDGTVIDCTGKEVNANVLTTEVFSVVQAPDGTPWLQCAVNGVSTPLFPNVESMQLLMGEDTNGDKTVDRYVRPGVANMSQVRALRISFVLRGKSTTNVAPTAAAINHFGPGYAGGDVAPAGDAGSIFNQPADGRLRKHYAFYVAIRNRLN</sequence>
<evidence type="ECO:0000313" key="4">
    <source>
        <dbReference type="Proteomes" id="UP000322822"/>
    </source>
</evidence>
<dbReference type="InterPro" id="IPR032092">
    <property type="entry name" value="PilW"/>
</dbReference>
<keyword evidence="2" id="KW-0472">Membrane</keyword>
<dbReference type="GO" id="GO:0043683">
    <property type="term" value="P:type IV pilus assembly"/>
    <property type="evidence" value="ECO:0007669"/>
    <property type="project" value="InterPro"/>
</dbReference>
<dbReference type="Pfam" id="PF16074">
    <property type="entry name" value="PilW"/>
    <property type="match status" value="1"/>
</dbReference>
<dbReference type="InterPro" id="IPR045584">
    <property type="entry name" value="Pilin-like"/>
</dbReference>
<dbReference type="Proteomes" id="UP000322822">
    <property type="component" value="Chromosome 1"/>
</dbReference>
<feature type="region of interest" description="Disordered" evidence="1">
    <location>
        <begin position="12"/>
        <end position="40"/>
    </location>
</feature>
<dbReference type="NCBIfam" id="TIGR02532">
    <property type="entry name" value="IV_pilin_GFxxxE"/>
    <property type="match status" value="1"/>
</dbReference>
<dbReference type="OrthoDB" id="8970879at2"/>
<keyword evidence="2" id="KW-0812">Transmembrane</keyword>
<reference evidence="3 4" key="1">
    <citation type="submission" date="2019-09" db="EMBL/GenBank/DDBJ databases">
        <title>FDA dAtabase for Regulatory Grade micrObial Sequences (FDA-ARGOS): Supporting development and validation of Infectious Disease Dx tests.</title>
        <authorList>
            <person name="Sciortino C."/>
            <person name="Tallon L."/>
            <person name="Sadzewicz L."/>
            <person name="Vavikolanu K."/>
            <person name="Mehta A."/>
            <person name="Aluvathingal J."/>
            <person name="Nadendla S."/>
            <person name="Nandy P."/>
            <person name="Geyer C."/>
            <person name="Yan Y."/>
            <person name="Sichtig H."/>
        </authorList>
    </citation>
    <scope>NUCLEOTIDE SEQUENCE [LARGE SCALE GENOMIC DNA]</scope>
    <source>
        <strain evidence="3 4">FDAARGOS_664</strain>
    </source>
</reference>
<evidence type="ECO:0000313" key="3">
    <source>
        <dbReference type="EMBL" id="QET02532.1"/>
    </source>
</evidence>
<evidence type="ECO:0000256" key="2">
    <source>
        <dbReference type="SAM" id="Phobius"/>
    </source>
</evidence>
<evidence type="ECO:0000256" key="1">
    <source>
        <dbReference type="SAM" id="MobiDB-lite"/>
    </source>
</evidence>
<keyword evidence="2" id="KW-1133">Transmembrane helix</keyword>
<organism evidence="3 4">
    <name type="scientific">Cupriavidus pauculus</name>
    <dbReference type="NCBI Taxonomy" id="82633"/>
    <lineage>
        <taxon>Bacteria</taxon>
        <taxon>Pseudomonadati</taxon>
        <taxon>Pseudomonadota</taxon>
        <taxon>Betaproteobacteria</taxon>
        <taxon>Burkholderiales</taxon>
        <taxon>Burkholderiaceae</taxon>
        <taxon>Cupriavidus</taxon>
    </lineage>
</organism>
<dbReference type="EMBL" id="CP044065">
    <property type="protein sequence ID" value="QET02532.1"/>
    <property type="molecule type" value="Genomic_DNA"/>
</dbReference>
<dbReference type="InterPro" id="IPR012902">
    <property type="entry name" value="N_methyl_site"/>
</dbReference>
<gene>
    <name evidence="3" type="ORF">FOB72_11105</name>
</gene>
<dbReference type="AlphaFoldDB" id="A0A5P2H3G3"/>
<feature type="transmembrane region" description="Helical" evidence="2">
    <location>
        <begin position="70"/>
        <end position="94"/>
    </location>
</feature>
<name>A0A5P2H3G3_9BURK</name>
<dbReference type="SUPFAM" id="SSF54523">
    <property type="entry name" value="Pili subunits"/>
    <property type="match status" value="1"/>
</dbReference>